<protein>
    <submittedName>
        <fullName evidence="2">Uncharacterized protein</fullName>
    </submittedName>
</protein>
<dbReference type="EMBL" id="VOIH02000006">
    <property type="protein sequence ID" value="KAF3443557.1"/>
    <property type="molecule type" value="Genomic_DNA"/>
</dbReference>
<dbReference type="Proteomes" id="UP000796880">
    <property type="component" value="Unassembled WGS sequence"/>
</dbReference>
<dbReference type="Pfam" id="PF02519">
    <property type="entry name" value="Auxin_inducible"/>
    <property type="match status" value="1"/>
</dbReference>
<evidence type="ECO:0000313" key="3">
    <source>
        <dbReference type="Proteomes" id="UP000796880"/>
    </source>
</evidence>
<name>A0A8K0MEX3_9ROSA</name>
<proteinExistence type="inferred from homology"/>
<dbReference type="InterPro" id="IPR003676">
    <property type="entry name" value="SAUR_fam"/>
</dbReference>
<keyword evidence="3" id="KW-1185">Reference proteome</keyword>
<reference evidence="2" key="1">
    <citation type="submission" date="2020-03" db="EMBL/GenBank/DDBJ databases">
        <title>A high-quality chromosome-level genome assembly of a woody plant with both climbing and erect habits, Rhamnella rubrinervis.</title>
        <authorList>
            <person name="Lu Z."/>
            <person name="Yang Y."/>
            <person name="Zhu X."/>
            <person name="Sun Y."/>
        </authorList>
    </citation>
    <scope>NUCLEOTIDE SEQUENCE</scope>
    <source>
        <strain evidence="2">BYM</strain>
        <tissue evidence="2">Leaf</tissue>
    </source>
</reference>
<organism evidence="2 3">
    <name type="scientific">Rhamnella rubrinervis</name>
    <dbReference type="NCBI Taxonomy" id="2594499"/>
    <lineage>
        <taxon>Eukaryota</taxon>
        <taxon>Viridiplantae</taxon>
        <taxon>Streptophyta</taxon>
        <taxon>Embryophyta</taxon>
        <taxon>Tracheophyta</taxon>
        <taxon>Spermatophyta</taxon>
        <taxon>Magnoliopsida</taxon>
        <taxon>eudicotyledons</taxon>
        <taxon>Gunneridae</taxon>
        <taxon>Pentapetalae</taxon>
        <taxon>rosids</taxon>
        <taxon>fabids</taxon>
        <taxon>Rosales</taxon>
        <taxon>Rhamnaceae</taxon>
        <taxon>rhamnoid group</taxon>
        <taxon>Rhamneae</taxon>
        <taxon>Rhamnella</taxon>
    </lineage>
</organism>
<dbReference type="GO" id="GO:0009733">
    <property type="term" value="P:response to auxin"/>
    <property type="evidence" value="ECO:0007669"/>
    <property type="project" value="InterPro"/>
</dbReference>
<evidence type="ECO:0000313" key="2">
    <source>
        <dbReference type="EMBL" id="KAF3443557.1"/>
    </source>
</evidence>
<accession>A0A8K0MEX3</accession>
<evidence type="ECO:0000256" key="1">
    <source>
        <dbReference type="ARBA" id="ARBA00006974"/>
    </source>
</evidence>
<gene>
    <name evidence="2" type="ORF">FNV43_RR13244</name>
</gene>
<sequence>MTTTTTTTMNACGRRSSGGKVRKGYVPVLVGTDGDKMEKLWLPTKLITHPHVVALLNTSADEFGYAHHQGIRAAGFEFNPSYS</sequence>
<comment type="similarity">
    <text evidence="1">Belongs to the ARG7 family.</text>
</comment>
<dbReference type="AlphaFoldDB" id="A0A8K0MEX3"/>
<comment type="caution">
    <text evidence="2">The sequence shown here is derived from an EMBL/GenBank/DDBJ whole genome shotgun (WGS) entry which is preliminary data.</text>
</comment>
<dbReference type="OrthoDB" id="1178506at2759"/>